<feature type="signal peptide" evidence="2">
    <location>
        <begin position="1"/>
        <end position="18"/>
    </location>
</feature>
<evidence type="ECO:0000256" key="2">
    <source>
        <dbReference type="SAM" id="SignalP"/>
    </source>
</evidence>
<dbReference type="RefSeq" id="WP_264845949.1">
    <property type="nucleotide sequence ID" value="NZ_BPMA01000016.1"/>
</dbReference>
<proteinExistence type="predicted"/>
<feature type="chain" id="PRO_5043966305" description="Lipoprotein" evidence="2">
    <location>
        <begin position="19"/>
        <end position="138"/>
    </location>
</feature>
<keyword evidence="6" id="KW-1185">Reference proteome</keyword>
<dbReference type="PROSITE" id="PS51257">
    <property type="entry name" value="PROKAR_LIPOPROTEIN"/>
    <property type="match status" value="1"/>
</dbReference>
<name>A0AAV5AS73_9FLAO</name>
<dbReference type="Proteomes" id="UP001208692">
    <property type="component" value="Unassembled WGS sequence"/>
</dbReference>
<evidence type="ECO:0000313" key="3">
    <source>
        <dbReference type="EMBL" id="GJM49359.1"/>
    </source>
</evidence>
<evidence type="ECO:0008006" key="7">
    <source>
        <dbReference type="Google" id="ProtNLM"/>
    </source>
</evidence>
<sequence>MKKIIRIMFALLVMSSGATLVSCKKDDNESNNNEAPEGTRELTQNGITAKITKEDWRFNGSVLYVTIELTKQNSEATQSGKVYLQARTTDGQVLDDYGSGTFGEHWFGNTHYAQTTIHLPTGKTFKQNSLTILKIQGN</sequence>
<dbReference type="Proteomes" id="UP001207736">
    <property type="component" value="Unassembled WGS sequence"/>
</dbReference>
<evidence type="ECO:0000256" key="1">
    <source>
        <dbReference type="SAM" id="MobiDB-lite"/>
    </source>
</evidence>
<gene>
    <name evidence="3" type="ORF">RCZ15_03340</name>
    <name evidence="4" type="ORF">RCZ16_08270</name>
</gene>
<dbReference type="EMBL" id="BQKA01000006">
    <property type="protein sequence ID" value="GJM49359.1"/>
    <property type="molecule type" value="Genomic_DNA"/>
</dbReference>
<dbReference type="AlphaFoldDB" id="A0AAV5AS73"/>
<organism evidence="3 5">
    <name type="scientific">Capnocytophaga catalasegens</name>
    <dbReference type="NCBI Taxonomy" id="1004260"/>
    <lineage>
        <taxon>Bacteria</taxon>
        <taxon>Pseudomonadati</taxon>
        <taxon>Bacteroidota</taxon>
        <taxon>Flavobacteriia</taxon>
        <taxon>Flavobacteriales</taxon>
        <taxon>Flavobacteriaceae</taxon>
        <taxon>Capnocytophaga</taxon>
    </lineage>
</organism>
<evidence type="ECO:0000313" key="5">
    <source>
        <dbReference type="Proteomes" id="UP001207736"/>
    </source>
</evidence>
<feature type="region of interest" description="Disordered" evidence="1">
    <location>
        <begin position="24"/>
        <end position="43"/>
    </location>
</feature>
<evidence type="ECO:0000313" key="4">
    <source>
        <dbReference type="EMBL" id="GJM52510.1"/>
    </source>
</evidence>
<protein>
    <recommendedName>
        <fullName evidence="7">Lipoprotein</fullName>
    </recommendedName>
</protein>
<evidence type="ECO:0000313" key="6">
    <source>
        <dbReference type="Proteomes" id="UP001208692"/>
    </source>
</evidence>
<dbReference type="EMBL" id="BQKB01000013">
    <property type="protein sequence ID" value="GJM52510.1"/>
    <property type="molecule type" value="Genomic_DNA"/>
</dbReference>
<comment type="caution">
    <text evidence="3">The sequence shown here is derived from an EMBL/GenBank/DDBJ whole genome shotgun (WGS) entry which is preliminary data.</text>
</comment>
<accession>A0AAV5AS73</accession>
<keyword evidence="2" id="KW-0732">Signal</keyword>
<reference evidence="3 6" key="1">
    <citation type="submission" date="2021-11" db="EMBL/GenBank/DDBJ databases">
        <title>Draft genome sequence of Capnocytophaga sp. strain KC07075 isolated from cat oral cavity.</title>
        <authorList>
            <person name="Suzuki M."/>
            <person name="Imaoka K."/>
            <person name="Kimura M."/>
            <person name="Morikawa S."/>
            <person name="Maeda K."/>
        </authorList>
    </citation>
    <scope>NUCLEOTIDE SEQUENCE</scope>
    <source>
        <strain evidence="3">KC07075</strain>
        <strain evidence="4 6">KC07079</strain>
    </source>
</reference>